<gene>
    <name evidence="3" type="ORF">PB1_00610</name>
</gene>
<name>I3E4I0_BACMT</name>
<keyword evidence="4" id="KW-1185">Reference proteome</keyword>
<accession>I3E4I0</accession>
<sequence length="107" mass="12119">MRIVWKRYSYAIILVIVSFTAAFLYADYVKDANSEGYLKVTVEEGESLWTIAEKFSDRHGLPSDEFISWVERTNGINGDNIYPGEELVIPVLENSEPQVEVTNLAGE</sequence>
<proteinExistence type="predicted"/>
<dbReference type="AlphaFoldDB" id="I3E4I0"/>
<dbReference type="PATRIC" id="fig|997296.3.peg.164"/>
<evidence type="ECO:0000313" key="3">
    <source>
        <dbReference type="EMBL" id="EIJ81401.1"/>
    </source>
</evidence>
<evidence type="ECO:0000256" key="1">
    <source>
        <dbReference type="SAM" id="Phobius"/>
    </source>
</evidence>
<evidence type="ECO:0000259" key="2">
    <source>
        <dbReference type="PROSITE" id="PS51782"/>
    </source>
</evidence>
<protein>
    <submittedName>
        <fullName evidence="3">Cell division suppressor protein YneA</fullName>
    </submittedName>
</protein>
<keyword evidence="3" id="KW-0132">Cell division</keyword>
<organism evidence="3 4">
    <name type="scientific">Bacillus methanolicus PB1</name>
    <dbReference type="NCBI Taxonomy" id="997296"/>
    <lineage>
        <taxon>Bacteria</taxon>
        <taxon>Bacillati</taxon>
        <taxon>Bacillota</taxon>
        <taxon>Bacilli</taxon>
        <taxon>Bacillales</taxon>
        <taxon>Bacillaceae</taxon>
        <taxon>Bacillus</taxon>
    </lineage>
</organism>
<dbReference type="Pfam" id="PF01476">
    <property type="entry name" value="LysM"/>
    <property type="match status" value="1"/>
</dbReference>
<keyword evidence="1" id="KW-0472">Membrane</keyword>
<keyword evidence="1" id="KW-1133">Transmembrane helix</keyword>
<feature type="domain" description="LysM" evidence="2">
    <location>
        <begin position="38"/>
        <end position="89"/>
    </location>
</feature>
<dbReference type="InterPro" id="IPR018392">
    <property type="entry name" value="LysM"/>
</dbReference>
<dbReference type="Proteomes" id="UP000010523">
    <property type="component" value="Unassembled WGS sequence"/>
</dbReference>
<feature type="transmembrane region" description="Helical" evidence="1">
    <location>
        <begin position="7"/>
        <end position="26"/>
    </location>
</feature>
<dbReference type="InterPro" id="IPR036779">
    <property type="entry name" value="LysM_dom_sf"/>
</dbReference>
<reference evidence="3 4" key="1">
    <citation type="journal article" date="2012" name="Appl. Environ. Microbiol.">
        <title>Genome Sequence of Thermotolerant Bacillus methanolicus: Features and Regulation Related to Methylotrophy and Production of L-Lysine and L-Glutamate from Methanol.</title>
        <authorList>
            <person name="Heggeset T.M."/>
            <person name="Krog A."/>
            <person name="Balzer S."/>
            <person name="Wentzel A."/>
            <person name="Ellingsen T.E."/>
            <person name="Brautaset T."/>
        </authorList>
    </citation>
    <scope>NUCLEOTIDE SEQUENCE [LARGE SCALE GENOMIC DNA]</scope>
    <source>
        <strain evidence="3 4">PB1</strain>
    </source>
</reference>
<evidence type="ECO:0000313" key="4">
    <source>
        <dbReference type="Proteomes" id="UP000010523"/>
    </source>
</evidence>
<dbReference type="EMBL" id="AFEU01000001">
    <property type="protein sequence ID" value="EIJ81401.1"/>
    <property type="molecule type" value="Genomic_DNA"/>
</dbReference>
<dbReference type="SMART" id="SM00257">
    <property type="entry name" value="LysM"/>
    <property type="match status" value="1"/>
</dbReference>
<dbReference type="eggNOG" id="COG1388">
    <property type="taxonomic scope" value="Bacteria"/>
</dbReference>
<keyword evidence="3" id="KW-0131">Cell cycle</keyword>
<dbReference type="GO" id="GO:0051301">
    <property type="term" value="P:cell division"/>
    <property type="evidence" value="ECO:0007669"/>
    <property type="project" value="UniProtKB-KW"/>
</dbReference>
<dbReference type="STRING" id="997296.PB1_00610"/>
<dbReference type="Gene3D" id="3.10.350.10">
    <property type="entry name" value="LysM domain"/>
    <property type="match status" value="1"/>
</dbReference>
<dbReference type="CDD" id="cd00118">
    <property type="entry name" value="LysM"/>
    <property type="match status" value="1"/>
</dbReference>
<dbReference type="SUPFAM" id="SSF54106">
    <property type="entry name" value="LysM domain"/>
    <property type="match status" value="1"/>
</dbReference>
<keyword evidence="1" id="KW-0812">Transmembrane</keyword>
<dbReference type="RefSeq" id="WP_003350082.1">
    <property type="nucleotide sequence ID" value="NZ_AFEU01000001.1"/>
</dbReference>
<comment type="caution">
    <text evidence="3">The sequence shown here is derived from an EMBL/GenBank/DDBJ whole genome shotgun (WGS) entry which is preliminary data.</text>
</comment>
<dbReference type="PROSITE" id="PS51782">
    <property type="entry name" value="LYSM"/>
    <property type="match status" value="1"/>
</dbReference>